<comment type="caution">
    <text evidence="10">The sequence shown here is derived from an EMBL/GenBank/DDBJ whole genome shotgun (WGS) entry which is preliminary data.</text>
</comment>
<evidence type="ECO:0000313" key="11">
    <source>
        <dbReference type="Proteomes" id="UP000246352"/>
    </source>
</evidence>
<accession>A0A317PL21</accession>
<dbReference type="Pfam" id="PF00672">
    <property type="entry name" value="HAMP"/>
    <property type="match status" value="1"/>
</dbReference>
<organism evidence="10 11">
    <name type="scientific">Hoeflea marina</name>
    <dbReference type="NCBI Taxonomy" id="274592"/>
    <lineage>
        <taxon>Bacteria</taxon>
        <taxon>Pseudomonadati</taxon>
        <taxon>Pseudomonadota</taxon>
        <taxon>Alphaproteobacteria</taxon>
        <taxon>Hyphomicrobiales</taxon>
        <taxon>Rhizobiaceae</taxon>
        <taxon>Hoeflea</taxon>
    </lineage>
</organism>
<keyword evidence="5" id="KW-0808">Transferase</keyword>
<keyword evidence="8" id="KW-1133">Transmembrane helix</keyword>
<dbReference type="PANTHER" id="PTHR45528">
    <property type="entry name" value="SENSOR HISTIDINE KINASE CPXA"/>
    <property type="match status" value="1"/>
</dbReference>
<dbReference type="GO" id="GO:0005886">
    <property type="term" value="C:plasma membrane"/>
    <property type="evidence" value="ECO:0007669"/>
    <property type="project" value="TreeGrafter"/>
</dbReference>
<dbReference type="GO" id="GO:0000155">
    <property type="term" value="F:phosphorelay sensor kinase activity"/>
    <property type="evidence" value="ECO:0007669"/>
    <property type="project" value="TreeGrafter"/>
</dbReference>
<evidence type="ECO:0000256" key="2">
    <source>
        <dbReference type="ARBA" id="ARBA00004141"/>
    </source>
</evidence>
<comment type="subcellular location">
    <subcellularLocation>
        <location evidence="2">Membrane</location>
        <topology evidence="2">Multi-pass membrane protein</topology>
    </subcellularLocation>
</comment>
<comment type="catalytic activity">
    <reaction evidence="1">
        <text>ATP + protein L-histidine = ADP + protein N-phospho-L-histidine.</text>
        <dbReference type="EC" id="2.7.13.3"/>
    </reaction>
</comment>
<keyword evidence="4" id="KW-0597">Phosphoprotein</keyword>
<proteinExistence type="predicted"/>
<evidence type="ECO:0000256" key="3">
    <source>
        <dbReference type="ARBA" id="ARBA00012438"/>
    </source>
</evidence>
<evidence type="ECO:0000313" key="10">
    <source>
        <dbReference type="EMBL" id="PWW01652.1"/>
    </source>
</evidence>
<evidence type="ECO:0000256" key="4">
    <source>
        <dbReference type="ARBA" id="ARBA00022553"/>
    </source>
</evidence>
<dbReference type="Proteomes" id="UP000246352">
    <property type="component" value="Unassembled WGS sequence"/>
</dbReference>
<keyword evidence="6" id="KW-0418">Kinase</keyword>
<dbReference type="Gene3D" id="6.10.340.10">
    <property type="match status" value="1"/>
</dbReference>
<keyword evidence="11" id="KW-1185">Reference proteome</keyword>
<feature type="domain" description="HAMP" evidence="9">
    <location>
        <begin position="136"/>
        <end position="189"/>
    </location>
</feature>
<feature type="domain" description="HAMP" evidence="9">
    <location>
        <begin position="223"/>
        <end position="269"/>
    </location>
</feature>
<dbReference type="EMBL" id="QGTR01000002">
    <property type="protein sequence ID" value="PWW01652.1"/>
    <property type="molecule type" value="Genomic_DNA"/>
</dbReference>
<gene>
    <name evidence="10" type="ORF">DFR52_102315</name>
</gene>
<dbReference type="PROSITE" id="PS50885">
    <property type="entry name" value="HAMP"/>
    <property type="match status" value="2"/>
</dbReference>
<dbReference type="EC" id="2.7.13.3" evidence="3"/>
<feature type="transmembrane region" description="Helical" evidence="8">
    <location>
        <begin position="113"/>
        <end position="134"/>
    </location>
</feature>
<evidence type="ECO:0000256" key="8">
    <source>
        <dbReference type="SAM" id="Phobius"/>
    </source>
</evidence>
<dbReference type="PANTHER" id="PTHR45528:SF10">
    <property type="entry name" value="METHYL-ACCEPTING CHEMOTAXIS PROTEIN"/>
    <property type="match status" value="1"/>
</dbReference>
<name>A0A317PL21_9HYPH</name>
<dbReference type="CDD" id="cd06225">
    <property type="entry name" value="HAMP"/>
    <property type="match status" value="1"/>
</dbReference>
<dbReference type="SMART" id="SM00304">
    <property type="entry name" value="HAMP"/>
    <property type="match status" value="2"/>
</dbReference>
<evidence type="ECO:0000256" key="5">
    <source>
        <dbReference type="ARBA" id="ARBA00022679"/>
    </source>
</evidence>
<dbReference type="InterPro" id="IPR050398">
    <property type="entry name" value="HssS/ArlS-like"/>
</dbReference>
<sequence length="274" mass="29780">MLTLRRHEKDFILRGDPKYVEKHAAEITNFAKLLGADAGLSSADKATLATTIASYDNDFKGYSAGALKAVGLETELQALCTGMAPLVDELQDYAVSLRKAAIAKGVEVRNSTFLTALVVVAGLSVLVGAISWLLGRSLSKPLIGMKQYMQNLTNGDYSREVPYAERGDEIGEMARSVAHFRQTAIERNASREQVERARGEKEQMDAATAAGRARDEAERAHVIENLTIGLERLSAGDLTYRIRDAFAPEYEKLRTEFNSSIHALGATLGEISAG</sequence>
<protein>
    <recommendedName>
        <fullName evidence="3">histidine kinase</fullName>
        <ecNumber evidence="3">2.7.13.3</ecNumber>
    </recommendedName>
</protein>
<evidence type="ECO:0000256" key="7">
    <source>
        <dbReference type="ARBA" id="ARBA00023136"/>
    </source>
</evidence>
<evidence type="ECO:0000256" key="1">
    <source>
        <dbReference type="ARBA" id="ARBA00000085"/>
    </source>
</evidence>
<evidence type="ECO:0000259" key="9">
    <source>
        <dbReference type="PROSITE" id="PS50885"/>
    </source>
</evidence>
<reference evidence="10 11" key="1">
    <citation type="submission" date="2018-05" db="EMBL/GenBank/DDBJ databases">
        <title>Genomic Encyclopedia of Type Strains, Phase IV (KMG-IV): sequencing the most valuable type-strain genomes for metagenomic binning, comparative biology and taxonomic classification.</title>
        <authorList>
            <person name="Goeker M."/>
        </authorList>
    </citation>
    <scope>NUCLEOTIDE SEQUENCE [LARGE SCALE GENOMIC DNA]</scope>
    <source>
        <strain evidence="10 11">DSM 16791</strain>
    </source>
</reference>
<dbReference type="SUPFAM" id="SSF158472">
    <property type="entry name" value="HAMP domain-like"/>
    <property type="match status" value="1"/>
</dbReference>
<dbReference type="AlphaFoldDB" id="A0A317PL21"/>
<keyword evidence="8" id="KW-0812">Transmembrane</keyword>
<dbReference type="InterPro" id="IPR003660">
    <property type="entry name" value="HAMP_dom"/>
</dbReference>
<keyword evidence="7 8" id="KW-0472">Membrane</keyword>
<evidence type="ECO:0000256" key="6">
    <source>
        <dbReference type="ARBA" id="ARBA00022777"/>
    </source>
</evidence>